<keyword evidence="3" id="KW-1185">Reference proteome</keyword>
<evidence type="ECO:0000313" key="2">
    <source>
        <dbReference type="EMBL" id="EOB04001.1"/>
    </source>
</evidence>
<name>R0K201_ANAPL</name>
<evidence type="ECO:0000256" key="1">
    <source>
        <dbReference type="SAM" id="MobiDB-lite"/>
    </source>
</evidence>
<dbReference type="EMBL" id="KB742815">
    <property type="protein sequence ID" value="EOB04001.1"/>
    <property type="molecule type" value="Genomic_DNA"/>
</dbReference>
<gene>
    <name evidence="2" type="ORF">Anapl_07356</name>
</gene>
<organism evidence="2 3">
    <name type="scientific">Anas platyrhynchos</name>
    <name type="common">Mallard</name>
    <name type="synonym">Anas boschas</name>
    <dbReference type="NCBI Taxonomy" id="8839"/>
    <lineage>
        <taxon>Eukaryota</taxon>
        <taxon>Metazoa</taxon>
        <taxon>Chordata</taxon>
        <taxon>Craniata</taxon>
        <taxon>Vertebrata</taxon>
        <taxon>Euteleostomi</taxon>
        <taxon>Archelosauria</taxon>
        <taxon>Archosauria</taxon>
        <taxon>Dinosauria</taxon>
        <taxon>Saurischia</taxon>
        <taxon>Theropoda</taxon>
        <taxon>Coelurosauria</taxon>
        <taxon>Aves</taxon>
        <taxon>Neognathae</taxon>
        <taxon>Galloanserae</taxon>
        <taxon>Anseriformes</taxon>
        <taxon>Anatidae</taxon>
        <taxon>Anatinae</taxon>
        <taxon>Anas</taxon>
    </lineage>
</organism>
<reference evidence="2" key="1">
    <citation type="submission" date="2010-04" db="EMBL/GenBank/DDBJ databases">
        <title>The genome sequence and transcriptome of duck provide insight into the interaction host.</title>
        <authorList>
            <person name="Li N."/>
        </authorList>
    </citation>
    <scope>NUCLEOTIDE SEQUENCE</scope>
</reference>
<feature type="region of interest" description="Disordered" evidence="1">
    <location>
        <begin position="129"/>
        <end position="156"/>
    </location>
</feature>
<proteinExistence type="predicted"/>
<sequence length="156" mass="17605">MKVEQIFIDENRCSHNTKTCFKTPNIDEKKALSFLYKCLPCLQIVAIKFSSNLTTNVTCKKSALTNISTESEHTFTGKSKLHSLYVDADLQEDTGMYACGFVIEEYGKTLEHQHQRSAKTYNIKKSCTARNPAPLPPHQRQTHPPLGDLQAQSTKL</sequence>
<protein>
    <submittedName>
        <fullName evidence="2">Uncharacterized protein</fullName>
    </submittedName>
</protein>
<dbReference type="Proteomes" id="UP000296049">
    <property type="component" value="Unassembled WGS sequence"/>
</dbReference>
<accession>R0K201</accession>
<dbReference type="AlphaFoldDB" id="R0K201"/>
<evidence type="ECO:0000313" key="3">
    <source>
        <dbReference type="Proteomes" id="UP000296049"/>
    </source>
</evidence>